<feature type="chain" id="PRO_5011561582" description="Alpha/beta hydrolase family protein" evidence="1">
    <location>
        <begin position="30"/>
        <end position="479"/>
    </location>
</feature>
<keyword evidence="1" id="KW-0732">Signal</keyword>
<gene>
    <name evidence="2" type="ORF">SAMN04488047_1183</name>
</gene>
<feature type="signal peptide" evidence="1">
    <location>
        <begin position="1"/>
        <end position="29"/>
    </location>
</feature>
<accession>A0A1I5U6F9</accession>
<name>A0A1I5U6F9_9RHOB</name>
<evidence type="ECO:0000313" key="2">
    <source>
        <dbReference type="EMBL" id="SFP90873.1"/>
    </source>
</evidence>
<evidence type="ECO:0000313" key="3">
    <source>
        <dbReference type="Proteomes" id="UP000199356"/>
    </source>
</evidence>
<reference evidence="2 3" key="1">
    <citation type="submission" date="2016-10" db="EMBL/GenBank/DDBJ databases">
        <authorList>
            <person name="de Groot N.N."/>
        </authorList>
    </citation>
    <scope>NUCLEOTIDE SEQUENCE [LARGE SCALE GENOMIC DNA]</scope>
    <source>
        <strain evidence="2 3">DSM 19547</strain>
    </source>
</reference>
<evidence type="ECO:0000256" key="1">
    <source>
        <dbReference type="SAM" id="SignalP"/>
    </source>
</evidence>
<protein>
    <recommendedName>
        <fullName evidence="4">Alpha/beta hydrolase family protein</fullName>
    </recommendedName>
</protein>
<dbReference type="SUPFAM" id="SSF53474">
    <property type="entry name" value="alpha/beta-Hydrolases"/>
    <property type="match status" value="1"/>
</dbReference>
<evidence type="ECO:0008006" key="4">
    <source>
        <dbReference type="Google" id="ProtNLM"/>
    </source>
</evidence>
<keyword evidence="3" id="KW-1185">Reference proteome</keyword>
<dbReference type="InterPro" id="IPR029058">
    <property type="entry name" value="AB_hydrolase_fold"/>
</dbReference>
<organism evidence="2 3">
    <name type="scientific">Tranquillimonas alkanivorans</name>
    <dbReference type="NCBI Taxonomy" id="441119"/>
    <lineage>
        <taxon>Bacteria</taxon>
        <taxon>Pseudomonadati</taxon>
        <taxon>Pseudomonadota</taxon>
        <taxon>Alphaproteobacteria</taxon>
        <taxon>Rhodobacterales</taxon>
        <taxon>Roseobacteraceae</taxon>
        <taxon>Tranquillimonas</taxon>
    </lineage>
</organism>
<dbReference type="Proteomes" id="UP000199356">
    <property type="component" value="Unassembled WGS sequence"/>
</dbReference>
<dbReference type="EMBL" id="FOXA01000018">
    <property type="protein sequence ID" value="SFP90873.1"/>
    <property type="molecule type" value="Genomic_DNA"/>
</dbReference>
<proteinExistence type="predicted"/>
<dbReference type="STRING" id="441119.SAMN04488047_1183"/>
<sequence length="479" mass="52061">MPSFCTLRRSCRLASFTMVLLSAVSQGSAAGAQGEAGYDEHEGTLPDGTSWLIRVPENWNGILLRDLDFASFINVDSYAPRYDDLMDRGYAFAGLARHPLRLWQYDPQQEIKNLEQVQEIFLERLGEPELILQYGCSGGGLDSLASAEAFAGPIDGSVVLAAHTPVWIMSSFLDGWFVMQALLSEEYEARGLGDASDLQIVGLPNAGASGSRSLEDIQSAWRAAVEVAGETAEGRARLALAFAVGQWSPWMVEGTELPDVENADAMGDMIAASAARISGNVGGSSRLLFENAASGQQLSGNEEIDYRSLFDNAAPAMKRIVQELYEEAGIDLDSDLEKVNSSPRINASEYALEFWSQPGRTTTGALEVPAIRIHMLGDWAIPYSLMQGYEALVDEAGTAELYRKALVQGTGHCEFTPAESTAVVEILVDRINSGTWPDASPSALNAVAESLHTGTEARFIPFGEWQVEEYNRAWVPDRE</sequence>
<dbReference type="AlphaFoldDB" id="A0A1I5U6F9"/>